<keyword evidence="8" id="KW-0521">NADP</keyword>
<evidence type="ECO:0000313" key="11">
    <source>
        <dbReference type="Proteomes" id="UP001198182"/>
    </source>
</evidence>
<dbReference type="Proteomes" id="UP001198182">
    <property type="component" value="Unassembled WGS sequence"/>
</dbReference>
<dbReference type="InterPro" id="IPR036188">
    <property type="entry name" value="FAD/NAD-bd_sf"/>
</dbReference>
<reference evidence="10" key="1">
    <citation type="submission" date="2021-10" db="EMBL/GenBank/DDBJ databases">
        <title>Anaerobic single-cell dispensing facilitates the cultivation of human gut bacteria.</title>
        <authorList>
            <person name="Afrizal A."/>
        </authorList>
    </citation>
    <scope>NUCLEOTIDE SEQUENCE</scope>
    <source>
        <strain evidence="10">CLA-AA-H215</strain>
    </source>
</reference>
<evidence type="ECO:0000256" key="5">
    <source>
        <dbReference type="ARBA" id="ARBA00023157"/>
    </source>
</evidence>
<dbReference type="Gene3D" id="3.50.50.60">
    <property type="entry name" value="FAD/NAD(P)-binding domain"/>
    <property type="match status" value="2"/>
</dbReference>
<dbReference type="PRINTS" id="PR00368">
    <property type="entry name" value="FADPNR"/>
</dbReference>
<proteinExistence type="inferred from homology"/>
<dbReference type="SUPFAM" id="SSF51905">
    <property type="entry name" value="FAD/NAD(P)-binding domain"/>
    <property type="match status" value="1"/>
</dbReference>
<evidence type="ECO:0000256" key="1">
    <source>
        <dbReference type="ARBA" id="ARBA00009333"/>
    </source>
</evidence>
<dbReference type="PROSITE" id="PS00573">
    <property type="entry name" value="PYRIDINE_REDOX_2"/>
    <property type="match status" value="1"/>
</dbReference>
<keyword evidence="4 7" id="KW-0560">Oxidoreductase</keyword>
<dbReference type="Pfam" id="PF07992">
    <property type="entry name" value="Pyr_redox_2"/>
    <property type="match status" value="1"/>
</dbReference>
<dbReference type="AlphaFoldDB" id="A0AAE3JFY5"/>
<gene>
    <name evidence="10" type="primary">trxB</name>
    <name evidence="10" type="ORF">LKD81_12960</name>
</gene>
<keyword evidence="2 7" id="KW-0285">Flavoprotein</keyword>
<dbReference type="RefSeq" id="WP_308454380.1">
    <property type="nucleotide sequence ID" value="NZ_JAJEQR010000043.1"/>
</dbReference>
<dbReference type="GO" id="GO:0005737">
    <property type="term" value="C:cytoplasm"/>
    <property type="evidence" value="ECO:0007669"/>
    <property type="project" value="InterPro"/>
</dbReference>
<dbReference type="NCBIfam" id="TIGR01292">
    <property type="entry name" value="TRX_reduct"/>
    <property type="match status" value="1"/>
</dbReference>
<keyword evidence="3 7" id="KW-0274">FAD</keyword>
<dbReference type="EC" id="1.8.1.9" evidence="7"/>
<dbReference type="PRINTS" id="PR00469">
    <property type="entry name" value="PNDRDTASEII"/>
</dbReference>
<name>A0AAE3JFY5_9FIRM</name>
<evidence type="ECO:0000256" key="4">
    <source>
        <dbReference type="ARBA" id="ARBA00023002"/>
    </source>
</evidence>
<comment type="catalytic activity">
    <reaction evidence="7">
        <text>[thioredoxin]-dithiol + NADP(+) = [thioredoxin]-disulfide + NADPH + H(+)</text>
        <dbReference type="Rhea" id="RHEA:20345"/>
        <dbReference type="Rhea" id="RHEA-COMP:10698"/>
        <dbReference type="Rhea" id="RHEA-COMP:10700"/>
        <dbReference type="ChEBI" id="CHEBI:15378"/>
        <dbReference type="ChEBI" id="CHEBI:29950"/>
        <dbReference type="ChEBI" id="CHEBI:50058"/>
        <dbReference type="ChEBI" id="CHEBI:57783"/>
        <dbReference type="ChEBI" id="CHEBI:58349"/>
        <dbReference type="EC" id="1.8.1.9"/>
    </reaction>
</comment>
<evidence type="ECO:0000259" key="9">
    <source>
        <dbReference type="Pfam" id="PF07992"/>
    </source>
</evidence>
<organism evidence="10 11">
    <name type="scientific">Hominifimenecus microfluidus</name>
    <dbReference type="NCBI Taxonomy" id="2885348"/>
    <lineage>
        <taxon>Bacteria</taxon>
        <taxon>Bacillati</taxon>
        <taxon>Bacillota</taxon>
        <taxon>Clostridia</taxon>
        <taxon>Lachnospirales</taxon>
        <taxon>Lachnospiraceae</taxon>
        <taxon>Hominifimenecus</taxon>
    </lineage>
</organism>
<comment type="similarity">
    <text evidence="1 7">Belongs to the class-II pyridine nucleotide-disulfide oxidoreductase family.</text>
</comment>
<dbReference type="InterPro" id="IPR005982">
    <property type="entry name" value="Thioredox_Rdtase"/>
</dbReference>
<evidence type="ECO:0000256" key="6">
    <source>
        <dbReference type="ARBA" id="ARBA00023284"/>
    </source>
</evidence>
<sequence>MYDLIIIGSGPAGLGAAIYAEQARLNTLVIEKAAMSGGQILLTEAVDNYPGIPSIGGFELGQKLREHAEQQGAHFVTDEITCVDFGADHGYVVKTLRGKKQEYQTRALIVAAGASHKKLGVPGEDAYIGRGVSYCAVCDGAFYRGLDAVVVGGGNIAAEDALYLSRFCRSVRLIHRRDALRASAILQEQLKQTENIEILWNTVVEEICGGSLVESVKLRNRETGEIRVLPANGVFVAVGINANSEIFLPELHCESGFIAAAEDCVTNIPGVFAAGDIRTKKLRQVVTAVSDGASAVSSAEEYLRTL</sequence>
<dbReference type="GO" id="GO:0004791">
    <property type="term" value="F:thioredoxin-disulfide reductase (NADPH) activity"/>
    <property type="evidence" value="ECO:0007669"/>
    <property type="project" value="UniProtKB-UniRule"/>
</dbReference>
<comment type="cofactor">
    <cofactor evidence="8">
        <name>FAD</name>
        <dbReference type="ChEBI" id="CHEBI:57692"/>
    </cofactor>
    <text evidence="8">Binds 1 FAD per subunit.</text>
</comment>
<keyword evidence="5" id="KW-1015">Disulfide bond</keyword>
<feature type="domain" description="FAD/NAD(P)-binding" evidence="9">
    <location>
        <begin position="2"/>
        <end position="292"/>
    </location>
</feature>
<keyword evidence="11" id="KW-1185">Reference proteome</keyword>
<accession>A0AAE3JFY5</accession>
<dbReference type="InterPro" id="IPR008255">
    <property type="entry name" value="Pyr_nucl-diS_OxRdtase_2_AS"/>
</dbReference>
<comment type="caution">
    <text evidence="10">The sequence shown here is derived from an EMBL/GenBank/DDBJ whole genome shotgun (WGS) entry which is preliminary data.</text>
</comment>
<evidence type="ECO:0000256" key="3">
    <source>
        <dbReference type="ARBA" id="ARBA00022827"/>
    </source>
</evidence>
<comment type="subunit">
    <text evidence="7">Homodimer.</text>
</comment>
<evidence type="ECO:0000256" key="8">
    <source>
        <dbReference type="RuleBase" id="RU003881"/>
    </source>
</evidence>
<protein>
    <recommendedName>
        <fullName evidence="7">Thioredoxin reductase</fullName>
        <ecNumber evidence="7">1.8.1.9</ecNumber>
    </recommendedName>
</protein>
<dbReference type="InterPro" id="IPR050097">
    <property type="entry name" value="Ferredoxin-NADP_redctase_2"/>
</dbReference>
<evidence type="ECO:0000256" key="7">
    <source>
        <dbReference type="RuleBase" id="RU003880"/>
    </source>
</evidence>
<evidence type="ECO:0000256" key="2">
    <source>
        <dbReference type="ARBA" id="ARBA00022630"/>
    </source>
</evidence>
<dbReference type="GO" id="GO:0019430">
    <property type="term" value="P:removal of superoxide radicals"/>
    <property type="evidence" value="ECO:0007669"/>
    <property type="project" value="UniProtKB-UniRule"/>
</dbReference>
<dbReference type="EMBL" id="JAJEQR010000043">
    <property type="protein sequence ID" value="MCC2231895.1"/>
    <property type="molecule type" value="Genomic_DNA"/>
</dbReference>
<keyword evidence="6 7" id="KW-0676">Redox-active center</keyword>
<evidence type="ECO:0000313" key="10">
    <source>
        <dbReference type="EMBL" id="MCC2231895.1"/>
    </source>
</evidence>
<dbReference type="PANTHER" id="PTHR48105">
    <property type="entry name" value="THIOREDOXIN REDUCTASE 1-RELATED-RELATED"/>
    <property type="match status" value="1"/>
</dbReference>
<dbReference type="InterPro" id="IPR023753">
    <property type="entry name" value="FAD/NAD-binding_dom"/>
</dbReference>